<organism evidence="1 2">
    <name type="scientific">Streptomyces sindenensis</name>
    <dbReference type="NCBI Taxonomy" id="67363"/>
    <lineage>
        <taxon>Bacteria</taxon>
        <taxon>Bacillati</taxon>
        <taxon>Actinomycetota</taxon>
        <taxon>Actinomycetes</taxon>
        <taxon>Kitasatosporales</taxon>
        <taxon>Streptomycetaceae</taxon>
        <taxon>Streptomyces</taxon>
    </lineage>
</organism>
<dbReference type="EMBL" id="JBHXOF010000011">
    <property type="protein sequence ID" value="MFD4215015.1"/>
    <property type="molecule type" value="Genomic_DNA"/>
</dbReference>
<evidence type="ECO:0000313" key="1">
    <source>
        <dbReference type="EMBL" id="MFD4215015.1"/>
    </source>
</evidence>
<protein>
    <submittedName>
        <fullName evidence="1">Uncharacterized protein</fullName>
    </submittedName>
</protein>
<keyword evidence="2" id="KW-1185">Reference proteome</keyword>
<reference evidence="1 2" key="1">
    <citation type="submission" date="2024-09" db="EMBL/GenBank/DDBJ databases">
        <title>The Natural Products Discovery Center: Release of the First 8490 Sequenced Strains for Exploring Actinobacteria Biosynthetic Diversity.</title>
        <authorList>
            <person name="Kalkreuter E."/>
            <person name="Kautsar S.A."/>
            <person name="Yang D."/>
            <person name="Bader C.D."/>
            <person name="Teijaro C.N."/>
            <person name="Fluegel L."/>
            <person name="Davis C.M."/>
            <person name="Simpson J.R."/>
            <person name="Lauterbach L."/>
            <person name="Steele A.D."/>
            <person name="Gui C."/>
            <person name="Meng S."/>
            <person name="Li G."/>
            <person name="Viehrig K."/>
            <person name="Ye F."/>
            <person name="Su P."/>
            <person name="Kiefer A.F."/>
            <person name="Nichols A."/>
            <person name="Cepeda A.J."/>
            <person name="Yan W."/>
            <person name="Fan B."/>
            <person name="Jiang Y."/>
            <person name="Adhikari A."/>
            <person name="Zheng C.-J."/>
            <person name="Schuster L."/>
            <person name="Cowan T.M."/>
            <person name="Smanski M.J."/>
            <person name="Chevrette M.G."/>
            <person name="De Carvalho L.P.S."/>
            <person name="Shen B."/>
        </authorList>
    </citation>
    <scope>NUCLEOTIDE SEQUENCE [LARGE SCALE GENOMIC DNA]</scope>
    <source>
        <strain evidence="1 2">NPDC058546</strain>
    </source>
</reference>
<accession>A0ABW6ELV3</accession>
<dbReference type="Proteomes" id="UP001598251">
    <property type="component" value="Unassembled WGS sequence"/>
</dbReference>
<dbReference type="RefSeq" id="WP_268246824.1">
    <property type="nucleotide sequence ID" value="NZ_BMSG01000031.1"/>
</dbReference>
<proteinExistence type="predicted"/>
<evidence type="ECO:0000313" key="2">
    <source>
        <dbReference type="Proteomes" id="UP001598251"/>
    </source>
</evidence>
<gene>
    <name evidence="1" type="ORF">ACFWSS_19235</name>
</gene>
<sequence length="43" mass="4367">MSTATKAKCRSPDMLDEDVGAEVAAILVETGVGAPDSVGTYPL</sequence>
<comment type="caution">
    <text evidence="1">The sequence shown here is derived from an EMBL/GenBank/DDBJ whole genome shotgun (WGS) entry which is preliminary data.</text>
</comment>
<name>A0ABW6ELV3_9ACTN</name>